<name>A0ABR3H2E2_LOXSC</name>
<evidence type="ECO:0000259" key="2">
    <source>
        <dbReference type="Pfam" id="PF13843"/>
    </source>
</evidence>
<dbReference type="EMBL" id="JBEUOH010000028">
    <property type="protein sequence ID" value="KAL0858969.1"/>
    <property type="molecule type" value="Genomic_DNA"/>
</dbReference>
<keyword evidence="4" id="KW-1185">Reference proteome</keyword>
<evidence type="ECO:0000313" key="3">
    <source>
        <dbReference type="EMBL" id="KAL0858969.1"/>
    </source>
</evidence>
<dbReference type="PANTHER" id="PTHR47055:SF3">
    <property type="entry name" value="PHORBOL-ESTER_DAG-TYPE DOMAIN-CONTAINING PROTEIN"/>
    <property type="match status" value="1"/>
</dbReference>
<organism evidence="3 4">
    <name type="scientific">Loxostege sticticalis</name>
    <name type="common">Beet webworm moth</name>
    <dbReference type="NCBI Taxonomy" id="481309"/>
    <lineage>
        <taxon>Eukaryota</taxon>
        <taxon>Metazoa</taxon>
        <taxon>Ecdysozoa</taxon>
        <taxon>Arthropoda</taxon>
        <taxon>Hexapoda</taxon>
        <taxon>Insecta</taxon>
        <taxon>Pterygota</taxon>
        <taxon>Neoptera</taxon>
        <taxon>Endopterygota</taxon>
        <taxon>Lepidoptera</taxon>
        <taxon>Glossata</taxon>
        <taxon>Ditrysia</taxon>
        <taxon>Pyraloidea</taxon>
        <taxon>Crambidae</taxon>
        <taxon>Pyraustinae</taxon>
        <taxon>Loxostege</taxon>
    </lineage>
</organism>
<feature type="region of interest" description="Disordered" evidence="1">
    <location>
        <begin position="39"/>
        <end position="60"/>
    </location>
</feature>
<feature type="compositionally biased region" description="Acidic residues" evidence="1">
    <location>
        <begin position="75"/>
        <end position="86"/>
    </location>
</feature>
<evidence type="ECO:0000256" key="1">
    <source>
        <dbReference type="SAM" id="MobiDB-lite"/>
    </source>
</evidence>
<evidence type="ECO:0000313" key="4">
    <source>
        <dbReference type="Proteomes" id="UP001549920"/>
    </source>
</evidence>
<dbReference type="Pfam" id="PF13843">
    <property type="entry name" value="DDE_Tnp_1_7"/>
    <property type="match status" value="1"/>
</dbReference>
<feature type="region of interest" description="Disordered" evidence="1">
    <location>
        <begin position="75"/>
        <end position="98"/>
    </location>
</feature>
<proteinExistence type="predicted"/>
<sequence>MAKRTFSSVNEYCGLEEALNAVMLEEDDASIDLVTLPPEPSVLTDEEEGDEDNIQSNTVPRDIPGRIEVFMNRDEEEWDSSDDETLAETKRRRTNAQAPCWRKTEPTYDPLVSICNDDNVQERQNKLMDELKNQNPLQIFEKIFDDEVFTMILQYTQTYATQKNNHDFKVTIGELKTFFGILLLTGYHTLPRERLYWSLDEDCNIPVVSKSMSRNRFQEIKKYLHLCDNLIAVESMDKMYKVRPLADILMTKFLQWGVFHQDLSIDESMVKYFGRHPAKQFIRGKPVRFGYKNWMVTSSDGYCYAFDLYCGKSPGANPTEPLGTRVVKQLLDKLSTNPRDHVVYFDNFFTSFDLLRDLRQVGFRATGTVREGRTKKCPLVAVKEMKKKNRADFDYRFDKVNQILFVRWLDNSVCTMGSNYDNVLPLGKVKRWSAVEKKKVDVGIPHLFQNYNKGMGGVDQADQSISLYRTAIRGKKWWWVLFTYMLDLAVANAWRLHNLTNDTKLDQLQFRRYIARHYLRQTESEILRPTASIVPSLQHDGRGHFPQKLSQQLRCGICHNKARWQCKKCVKTLCIERGCFEKFHST</sequence>
<gene>
    <name evidence="3" type="ORF">ABMA27_010829</name>
</gene>
<dbReference type="Proteomes" id="UP001549920">
    <property type="component" value="Unassembled WGS sequence"/>
</dbReference>
<dbReference type="InterPro" id="IPR052638">
    <property type="entry name" value="PiggyBac_TE-derived"/>
</dbReference>
<dbReference type="PANTHER" id="PTHR47055">
    <property type="entry name" value="DDE_TNP_1_7 DOMAIN-CONTAINING PROTEIN"/>
    <property type="match status" value="1"/>
</dbReference>
<accession>A0ABR3H2E2</accession>
<reference evidence="3 4" key="1">
    <citation type="submission" date="2024-06" db="EMBL/GenBank/DDBJ databases">
        <title>A chromosome-level genome assembly of beet webworm, Loxostege sticticalis.</title>
        <authorList>
            <person name="Zhang Y."/>
        </authorList>
    </citation>
    <scope>NUCLEOTIDE SEQUENCE [LARGE SCALE GENOMIC DNA]</scope>
    <source>
        <strain evidence="3">AQ026</strain>
        <tissue evidence="3">Whole body</tissue>
    </source>
</reference>
<comment type="caution">
    <text evidence="3">The sequence shown here is derived from an EMBL/GenBank/DDBJ whole genome shotgun (WGS) entry which is preliminary data.</text>
</comment>
<feature type="domain" description="PiggyBac transposable element-derived protein" evidence="2">
    <location>
        <begin position="135"/>
        <end position="494"/>
    </location>
</feature>
<feature type="compositionally biased region" description="Acidic residues" evidence="1">
    <location>
        <begin position="44"/>
        <end position="53"/>
    </location>
</feature>
<protein>
    <recommendedName>
        <fullName evidence="2">PiggyBac transposable element-derived protein domain-containing protein</fullName>
    </recommendedName>
</protein>
<dbReference type="InterPro" id="IPR029526">
    <property type="entry name" value="PGBD"/>
</dbReference>